<proteinExistence type="predicted"/>
<dbReference type="RefSeq" id="WP_108188135.1">
    <property type="nucleotide sequence ID" value="NZ_CAWPNM010000007.1"/>
</dbReference>
<reference evidence="3 4" key="1">
    <citation type="submission" date="2017-11" db="EMBL/GenBank/DDBJ databases">
        <title>Population delineation of vibrios coincides with oyster pathogenicity.</title>
        <authorList>
            <person name="Bruto M."/>
            <person name="Labreuche Y."/>
            <person name="James A."/>
            <person name="Piel D."/>
            <person name="Chenivesse S."/>
            <person name="Petton B."/>
            <person name="Polz M.F."/>
            <person name="Le Roux F."/>
        </authorList>
    </citation>
    <scope>NUCLEOTIDE SEQUENCE [LARGE SCALE GENOMIC DNA]</scope>
    <source>
        <strain evidence="3 4">FF_144</strain>
    </source>
</reference>
<dbReference type="EMBL" id="PIFK01000047">
    <property type="protein sequence ID" value="PTP27499.1"/>
    <property type="molecule type" value="Genomic_DNA"/>
</dbReference>
<keyword evidence="2" id="KW-0812">Transmembrane</keyword>
<gene>
    <name evidence="3" type="ORF">CWO07_19820</name>
</gene>
<dbReference type="Proteomes" id="UP000244197">
    <property type="component" value="Unassembled WGS sequence"/>
</dbReference>
<organism evidence="3 4">
    <name type="scientific">Vibrio splendidus</name>
    <dbReference type="NCBI Taxonomy" id="29497"/>
    <lineage>
        <taxon>Bacteria</taxon>
        <taxon>Pseudomonadati</taxon>
        <taxon>Pseudomonadota</taxon>
        <taxon>Gammaproteobacteria</taxon>
        <taxon>Vibrionales</taxon>
        <taxon>Vibrionaceae</taxon>
        <taxon>Vibrio</taxon>
    </lineage>
</organism>
<dbReference type="GO" id="GO:0016787">
    <property type="term" value="F:hydrolase activity"/>
    <property type="evidence" value="ECO:0007669"/>
    <property type="project" value="UniProtKB-KW"/>
</dbReference>
<evidence type="ECO:0000256" key="1">
    <source>
        <dbReference type="SAM" id="Coils"/>
    </source>
</evidence>
<evidence type="ECO:0000313" key="4">
    <source>
        <dbReference type="Proteomes" id="UP000244197"/>
    </source>
</evidence>
<accession>A0A2T5ER50</accession>
<keyword evidence="3" id="KW-0378">Hydrolase</keyword>
<dbReference type="AlphaFoldDB" id="A0A2T5ER50"/>
<name>A0A2T5ER50_VIBSP</name>
<sequence length="220" mass="24436">MSDTPPSSPNIYKTIFFVSLITCLLFCIVLLALLVCLPSPSLLSYLGYADSVALANAGNINDPFTSHIVGELVKNGTLISLKDVWSFQTGFYQTIITFLIAINGLIAAISVIYIKSTSEEKAEEITKKYMHSDTFNHVLNAKVENEAELRLRVVQSELETTVGEYETSVRAVDGAFDRLQLLETENQTLRQQIKIISERIANLDISESEGQEALLVKKEQ</sequence>
<protein>
    <submittedName>
        <fullName evidence="3">Phosphohydrolase</fullName>
    </submittedName>
</protein>
<keyword evidence="2" id="KW-1133">Transmembrane helix</keyword>
<comment type="caution">
    <text evidence="3">The sequence shown here is derived from an EMBL/GenBank/DDBJ whole genome shotgun (WGS) entry which is preliminary data.</text>
</comment>
<keyword evidence="2" id="KW-0472">Membrane</keyword>
<feature type="transmembrane region" description="Helical" evidence="2">
    <location>
        <begin position="91"/>
        <end position="114"/>
    </location>
</feature>
<feature type="coiled-coil region" evidence="1">
    <location>
        <begin position="172"/>
        <end position="199"/>
    </location>
</feature>
<evidence type="ECO:0000256" key="2">
    <source>
        <dbReference type="SAM" id="Phobius"/>
    </source>
</evidence>
<keyword evidence="1" id="KW-0175">Coiled coil</keyword>
<feature type="transmembrane region" description="Helical" evidence="2">
    <location>
        <begin position="12"/>
        <end position="35"/>
    </location>
</feature>
<evidence type="ECO:0000313" key="3">
    <source>
        <dbReference type="EMBL" id="PTP27499.1"/>
    </source>
</evidence>